<dbReference type="Pfam" id="PF13561">
    <property type="entry name" value="adh_short_C2"/>
    <property type="match status" value="1"/>
</dbReference>
<keyword evidence="4" id="KW-0443">Lipid metabolism</keyword>
<keyword evidence="3" id="KW-0520">NAD</keyword>
<comment type="similarity">
    <text evidence="1">Belongs to the short-chain dehydrogenases/reductases (SDR) family.</text>
</comment>
<accession>A0A381YM02</accession>
<evidence type="ECO:0000256" key="4">
    <source>
        <dbReference type="ARBA" id="ARBA00023098"/>
    </source>
</evidence>
<name>A0A381YM02_9ZZZZ</name>
<feature type="region of interest" description="Disordered" evidence="5">
    <location>
        <begin position="258"/>
        <end position="292"/>
    </location>
</feature>
<dbReference type="Gene3D" id="3.40.50.720">
    <property type="entry name" value="NAD(P)-binding Rossmann-like Domain"/>
    <property type="match status" value="1"/>
</dbReference>
<gene>
    <name evidence="6" type="ORF">METZ01_LOCUS130952</name>
</gene>
<keyword evidence="2" id="KW-0560">Oxidoreductase</keyword>
<dbReference type="AlphaFoldDB" id="A0A381YM02"/>
<dbReference type="PANTHER" id="PTHR43180">
    <property type="entry name" value="3-OXOACYL-(ACYL-CARRIER-PROTEIN) REDUCTASE (AFU_ORTHOLOGUE AFUA_6G11210)"/>
    <property type="match status" value="1"/>
</dbReference>
<dbReference type="PANTHER" id="PTHR43180:SF28">
    <property type="entry name" value="NAD(P)-BINDING ROSSMANN-FOLD SUPERFAMILY PROTEIN"/>
    <property type="match status" value="1"/>
</dbReference>
<organism evidence="6">
    <name type="scientific">marine metagenome</name>
    <dbReference type="NCBI Taxonomy" id="408172"/>
    <lineage>
        <taxon>unclassified sequences</taxon>
        <taxon>metagenomes</taxon>
        <taxon>ecological metagenomes</taxon>
    </lineage>
</organism>
<evidence type="ECO:0000256" key="1">
    <source>
        <dbReference type="ARBA" id="ARBA00006484"/>
    </source>
</evidence>
<dbReference type="InterPro" id="IPR036291">
    <property type="entry name" value="NAD(P)-bd_dom_sf"/>
</dbReference>
<sequence>MGNRLDNKVIVITGAASGMGRAATLRFLDEGAAIVAADLNVETGNETMALAREAGHKRIEFARTDVTQESDIEAMIAMALDRFGRLDGVFNNAGIGGVIGPITDTSVDDWDETFAMLSRSVFLGIKHAARVLIRQDEGGVILSTASVAGMAGGAGPQAYSAAKASVINLTKNAAVELAPHRIRVNAIAPGVIVTPLAARGGMEDDGAAKLQPWPEAGQSEDIANLALFLMSDESRFITGANYLCDGGVLARGPRIFRPEEDGGGRRSGARIGMTYGSTGLKPKLRSAENEND</sequence>
<dbReference type="SUPFAM" id="SSF51735">
    <property type="entry name" value="NAD(P)-binding Rossmann-fold domains"/>
    <property type="match status" value="1"/>
</dbReference>
<dbReference type="EMBL" id="UINC01018566">
    <property type="protein sequence ID" value="SVA78098.1"/>
    <property type="molecule type" value="Genomic_DNA"/>
</dbReference>
<dbReference type="PRINTS" id="PR00080">
    <property type="entry name" value="SDRFAMILY"/>
</dbReference>
<dbReference type="FunFam" id="3.40.50.720:FF:000084">
    <property type="entry name" value="Short-chain dehydrogenase reductase"/>
    <property type="match status" value="1"/>
</dbReference>
<dbReference type="InterPro" id="IPR002347">
    <property type="entry name" value="SDR_fam"/>
</dbReference>
<evidence type="ECO:0000256" key="5">
    <source>
        <dbReference type="SAM" id="MobiDB-lite"/>
    </source>
</evidence>
<evidence type="ECO:0000313" key="6">
    <source>
        <dbReference type="EMBL" id="SVA78098.1"/>
    </source>
</evidence>
<proteinExistence type="inferred from homology"/>
<dbReference type="GO" id="GO:0006629">
    <property type="term" value="P:lipid metabolic process"/>
    <property type="evidence" value="ECO:0007669"/>
    <property type="project" value="UniProtKB-KW"/>
</dbReference>
<protein>
    <submittedName>
        <fullName evidence="6">Uncharacterized protein</fullName>
    </submittedName>
</protein>
<dbReference type="PRINTS" id="PR00081">
    <property type="entry name" value="GDHRDH"/>
</dbReference>
<dbReference type="GO" id="GO:0016491">
    <property type="term" value="F:oxidoreductase activity"/>
    <property type="evidence" value="ECO:0007669"/>
    <property type="project" value="UniProtKB-KW"/>
</dbReference>
<evidence type="ECO:0000256" key="2">
    <source>
        <dbReference type="ARBA" id="ARBA00023002"/>
    </source>
</evidence>
<evidence type="ECO:0000256" key="3">
    <source>
        <dbReference type="ARBA" id="ARBA00023027"/>
    </source>
</evidence>
<reference evidence="6" key="1">
    <citation type="submission" date="2018-05" db="EMBL/GenBank/DDBJ databases">
        <authorList>
            <person name="Lanie J.A."/>
            <person name="Ng W.-L."/>
            <person name="Kazmierczak K.M."/>
            <person name="Andrzejewski T.M."/>
            <person name="Davidsen T.M."/>
            <person name="Wayne K.J."/>
            <person name="Tettelin H."/>
            <person name="Glass J.I."/>
            <person name="Rusch D."/>
            <person name="Podicherti R."/>
            <person name="Tsui H.-C.T."/>
            <person name="Winkler M.E."/>
        </authorList>
    </citation>
    <scope>NUCLEOTIDE SEQUENCE</scope>
</reference>